<organism evidence="1 2">
    <name type="scientific">Pseudoneurospora amorphoporcata</name>
    <dbReference type="NCBI Taxonomy" id="241081"/>
    <lineage>
        <taxon>Eukaryota</taxon>
        <taxon>Fungi</taxon>
        <taxon>Dikarya</taxon>
        <taxon>Ascomycota</taxon>
        <taxon>Pezizomycotina</taxon>
        <taxon>Sordariomycetes</taxon>
        <taxon>Sordariomycetidae</taxon>
        <taxon>Sordariales</taxon>
        <taxon>Sordariaceae</taxon>
        <taxon>Pseudoneurospora</taxon>
    </lineage>
</organism>
<feature type="non-terminal residue" evidence="1">
    <location>
        <position position="1"/>
    </location>
</feature>
<evidence type="ECO:0000313" key="2">
    <source>
        <dbReference type="Proteomes" id="UP001303222"/>
    </source>
</evidence>
<name>A0AAN6SF41_9PEZI</name>
<dbReference type="Proteomes" id="UP001303222">
    <property type="component" value="Unassembled WGS sequence"/>
</dbReference>
<reference evidence="1" key="2">
    <citation type="submission" date="2023-06" db="EMBL/GenBank/DDBJ databases">
        <authorList>
            <consortium name="Lawrence Berkeley National Laboratory"/>
            <person name="Mondo S.J."/>
            <person name="Hensen N."/>
            <person name="Bonometti L."/>
            <person name="Westerberg I."/>
            <person name="Brannstrom I.O."/>
            <person name="Guillou S."/>
            <person name="Cros-Aarteil S."/>
            <person name="Calhoun S."/>
            <person name="Haridas S."/>
            <person name="Kuo A."/>
            <person name="Pangilinan J."/>
            <person name="Riley R."/>
            <person name="Labutti K."/>
            <person name="Andreopoulos B."/>
            <person name="Lipzen A."/>
            <person name="Chen C."/>
            <person name="Yanf M."/>
            <person name="Daum C."/>
            <person name="Ng V."/>
            <person name="Clum A."/>
            <person name="Steindorff A."/>
            <person name="Ohm R."/>
            <person name="Martin F."/>
            <person name="Silar P."/>
            <person name="Natvig D."/>
            <person name="Lalanne C."/>
            <person name="Gautier V."/>
            <person name="Ament-Velasquez S.L."/>
            <person name="Kruys A."/>
            <person name="Hutchinson M.I."/>
            <person name="Powell A.J."/>
            <person name="Barry K."/>
            <person name="Miller A.N."/>
            <person name="Grigoriev I.V."/>
            <person name="Debuchy R."/>
            <person name="Gladieux P."/>
            <person name="Thoren M.H."/>
            <person name="Johannesson H."/>
        </authorList>
    </citation>
    <scope>NUCLEOTIDE SEQUENCE</scope>
    <source>
        <strain evidence="1">CBS 626.80</strain>
    </source>
</reference>
<dbReference type="EMBL" id="MU859134">
    <property type="protein sequence ID" value="KAK3951962.1"/>
    <property type="molecule type" value="Genomic_DNA"/>
</dbReference>
<reference evidence="1" key="1">
    <citation type="journal article" date="2023" name="Mol. Phylogenet. Evol.">
        <title>Genome-scale phylogeny and comparative genomics of the fungal order Sordariales.</title>
        <authorList>
            <person name="Hensen N."/>
            <person name="Bonometti L."/>
            <person name="Westerberg I."/>
            <person name="Brannstrom I.O."/>
            <person name="Guillou S."/>
            <person name="Cros-Aarteil S."/>
            <person name="Calhoun S."/>
            <person name="Haridas S."/>
            <person name="Kuo A."/>
            <person name="Mondo S."/>
            <person name="Pangilinan J."/>
            <person name="Riley R."/>
            <person name="LaButti K."/>
            <person name="Andreopoulos B."/>
            <person name="Lipzen A."/>
            <person name="Chen C."/>
            <person name="Yan M."/>
            <person name="Daum C."/>
            <person name="Ng V."/>
            <person name="Clum A."/>
            <person name="Steindorff A."/>
            <person name="Ohm R.A."/>
            <person name="Martin F."/>
            <person name="Silar P."/>
            <person name="Natvig D.O."/>
            <person name="Lalanne C."/>
            <person name="Gautier V."/>
            <person name="Ament-Velasquez S.L."/>
            <person name="Kruys A."/>
            <person name="Hutchinson M.I."/>
            <person name="Powell A.J."/>
            <person name="Barry K."/>
            <person name="Miller A.N."/>
            <person name="Grigoriev I.V."/>
            <person name="Debuchy R."/>
            <person name="Gladieux P."/>
            <person name="Hiltunen Thoren M."/>
            <person name="Johannesson H."/>
        </authorList>
    </citation>
    <scope>NUCLEOTIDE SEQUENCE</scope>
    <source>
        <strain evidence="1">CBS 626.80</strain>
    </source>
</reference>
<evidence type="ECO:0000313" key="1">
    <source>
        <dbReference type="EMBL" id="KAK3951962.1"/>
    </source>
</evidence>
<proteinExistence type="predicted"/>
<sequence length="81" mass="9388">VEGTIIKILRRCGLGKYIIAVAITPSTDYKLLRQLGKYLEKRGISELRVYNLIYNYDYSLAIKRGNKDIKIRIDYSTKPGY</sequence>
<dbReference type="AlphaFoldDB" id="A0AAN6SF41"/>
<keyword evidence="2" id="KW-1185">Reference proteome</keyword>
<comment type="caution">
    <text evidence="1">The sequence shown here is derived from an EMBL/GenBank/DDBJ whole genome shotgun (WGS) entry which is preliminary data.</text>
</comment>
<protein>
    <submittedName>
        <fullName evidence="1">Uncharacterized protein</fullName>
    </submittedName>
</protein>
<accession>A0AAN6SF41</accession>
<gene>
    <name evidence="1" type="ORF">QBC32DRAFT_213713</name>
</gene>